<accession>A0A6G1DMG1</accession>
<feature type="region of interest" description="Disordered" evidence="1">
    <location>
        <begin position="1"/>
        <end position="108"/>
    </location>
</feature>
<dbReference type="OrthoDB" id="778084at2759"/>
<gene>
    <name evidence="2" type="ORF">E2562_022184</name>
</gene>
<dbReference type="EMBL" id="SPHZ02000006">
    <property type="protein sequence ID" value="KAF0913392.1"/>
    <property type="molecule type" value="Genomic_DNA"/>
</dbReference>
<dbReference type="PANTHER" id="PTHR34660">
    <property type="entry name" value="MYB-LIKE PROTEIN X"/>
    <property type="match status" value="1"/>
</dbReference>
<comment type="caution">
    <text evidence="2">The sequence shown here is derived from an EMBL/GenBank/DDBJ whole genome shotgun (WGS) entry which is preliminary data.</text>
</comment>
<reference evidence="2 3" key="1">
    <citation type="submission" date="2019-11" db="EMBL/GenBank/DDBJ databases">
        <title>Whole genome sequence of Oryza granulata.</title>
        <authorList>
            <person name="Li W."/>
        </authorList>
    </citation>
    <scope>NUCLEOTIDE SEQUENCE [LARGE SCALE GENOMIC DNA]</scope>
    <source>
        <strain evidence="3">cv. Menghai</strain>
        <tissue evidence="2">Leaf</tissue>
    </source>
</reference>
<protein>
    <submittedName>
        <fullName evidence="2">Uncharacterized protein</fullName>
    </submittedName>
</protein>
<dbReference type="PANTHER" id="PTHR34660:SF7">
    <property type="entry name" value="DNA LIGASE-LIKE PROTEIN"/>
    <property type="match status" value="1"/>
</dbReference>
<dbReference type="Proteomes" id="UP000479710">
    <property type="component" value="Unassembled WGS sequence"/>
</dbReference>
<name>A0A6G1DMG1_9ORYZ</name>
<organism evidence="2 3">
    <name type="scientific">Oryza meyeriana var. granulata</name>
    <dbReference type="NCBI Taxonomy" id="110450"/>
    <lineage>
        <taxon>Eukaryota</taxon>
        <taxon>Viridiplantae</taxon>
        <taxon>Streptophyta</taxon>
        <taxon>Embryophyta</taxon>
        <taxon>Tracheophyta</taxon>
        <taxon>Spermatophyta</taxon>
        <taxon>Magnoliopsida</taxon>
        <taxon>Liliopsida</taxon>
        <taxon>Poales</taxon>
        <taxon>Poaceae</taxon>
        <taxon>BOP clade</taxon>
        <taxon>Oryzoideae</taxon>
        <taxon>Oryzeae</taxon>
        <taxon>Oryzinae</taxon>
        <taxon>Oryza</taxon>
        <taxon>Oryza meyeriana</taxon>
    </lineage>
</organism>
<sequence length="187" mass="20854">MVATVGPSPSKAKQRVDPAPAKVTQRVGPPTKVSQRETKPEVQPLPQNPKVPVRMPIINQQQTDACQPKEEPCFSGRNAEAASVPVVPIEKQSKSDRKKSRKAEKKEKKFKDLFVTWDPPPIEKEDMDLADQNWLLGSTRKPGAGIGKCREIADPVPSQLAEQFLLQPRAIHLPDLHVYQLPYVVPF</sequence>
<proteinExistence type="predicted"/>
<evidence type="ECO:0000313" key="2">
    <source>
        <dbReference type="EMBL" id="KAF0913392.1"/>
    </source>
</evidence>
<dbReference type="AlphaFoldDB" id="A0A6G1DMG1"/>
<keyword evidence="3" id="KW-1185">Reference proteome</keyword>
<evidence type="ECO:0000256" key="1">
    <source>
        <dbReference type="SAM" id="MobiDB-lite"/>
    </source>
</evidence>
<evidence type="ECO:0000313" key="3">
    <source>
        <dbReference type="Proteomes" id="UP000479710"/>
    </source>
</evidence>